<dbReference type="AlphaFoldDB" id="A0A1G1WKC1"/>
<evidence type="ECO:0000313" key="1">
    <source>
        <dbReference type="EMBL" id="OGY28124.1"/>
    </source>
</evidence>
<dbReference type="EMBL" id="MHCV01000002">
    <property type="protein sequence ID" value="OGY28124.1"/>
    <property type="molecule type" value="Genomic_DNA"/>
</dbReference>
<accession>A0A1G1WKC1</accession>
<sequence length="106" mass="12568">MVFIRFLLKENILSTLKSHGFGQQEKEELLSIIEEIFHHKIFSSVLEELPEGSREEFLEILVKKNEIETVEFLRKRIADLDIKLEKIANELESEIVLDIERMKKNQ</sequence>
<evidence type="ECO:0000313" key="2">
    <source>
        <dbReference type="Proteomes" id="UP000177900"/>
    </source>
</evidence>
<protein>
    <submittedName>
        <fullName evidence="1">Uncharacterized protein</fullName>
    </submittedName>
</protein>
<name>A0A1G1WKC1_9BACT</name>
<gene>
    <name evidence="1" type="ORF">A2864_01930</name>
</gene>
<reference evidence="1 2" key="1">
    <citation type="journal article" date="2016" name="Nat. Commun.">
        <title>Thousands of microbial genomes shed light on interconnected biogeochemical processes in an aquifer system.</title>
        <authorList>
            <person name="Anantharaman K."/>
            <person name="Brown C.T."/>
            <person name="Hug L.A."/>
            <person name="Sharon I."/>
            <person name="Castelle C.J."/>
            <person name="Probst A.J."/>
            <person name="Thomas B.C."/>
            <person name="Singh A."/>
            <person name="Wilkins M.J."/>
            <person name="Karaoz U."/>
            <person name="Brodie E.L."/>
            <person name="Williams K.H."/>
            <person name="Hubbard S.S."/>
            <person name="Banfield J.F."/>
        </authorList>
    </citation>
    <scope>NUCLEOTIDE SEQUENCE [LARGE SCALE GENOMIC DNA]</scope>
</reference>
<proteinExistence type="predicted"/>
<organism evidence="1 2">
    <name type="scientific">Candidatus Woykebacteria bacterium RIFCSPHIGHO2_01_FULL_39_12</name>
    <dbReference type="NCBI Taxonomy" id="1802599"/>
    <lineage>
        <taxon>Bacteria</taxon>
        <taxon>Candidatus Woykeibacteriota</taxon>
    </lineage>
</organism>
<comment type="caution">
    <text evidence="1">The sequence shown here is derived from an EMBL/GenBank/DDBJ whole genome shotgun (WGS) entry which is preliminary data.</text>
</comment>
<dbReference type="Proteomes" id="UP000177900">
    <property type="component" value="Unassembled WGS sequence"/>
</dbReference>